<protein>
    <submittedName>
        <fullName evidence="2">Nuclease-like protein</fullName>
    </submittedName>
</protein>
<sequence length="330" mass="38192">MIEKERFVPIRIQKNHALLKRIPKNHPKRPDIESDQTRRLAGYKGEQAIDFYLSKLPEKEFLIFHDLRLSNGRYFFQIDTLLISASFALVLEVKNYGGTLFFDPDFNQLIQTNNKGETKGYPNPIEQASQQSAELKKWFQKPNFAIPVEFLIIISKPSTILKTAPGYSKMLQKVQHAQFLLRSIEKIKVSYKNEAMTPKDLKKITRMIIKEHIPETVDILKYYGIPPDDIQTGVICKVCSSYPMKRHFGIWYCTKCQSKDKDAHVHALKDLFLLNKNSPLTNQEICRFLHLPSGDIAKKLLTSMQLPYSGSKKGRVYFPPPGYQQIKELE</sequence>
<accession>A0A562K2X0</accession>
<reference evidence="2 3" key="1">
    <citation type="journal article" date="2015" name="Stand. Genomic Sci.">
        <title>Genomic Encyclopedia of Bacterial and Archaeal Type Strains, Phase III: the genomes of soil and plant-associated and newly described type strains.</title>
        <authorList>
            <person name="Whitman W.B."/>
            <person name="Woyke T."/>
            <person name="Klenk H.P."/>
            <person name="Zhou Y."/>
            <person name="Lilburn T.G."/>
            <person name="Beck B.J."/>
            <person name="De Vos P."/>
            <person name="Vandamme P."/>
            <person name="Eisen J.A."/>
            <person name="Garrity G."/>
            <person name="Hugenholtz P."/>
            <person name="Kyrpides N.C."/>
        </authorList>
    </citation>
    <scope>NUCLEOTIDE SEQUENCE [LARGE SCALE GENOMIC DNA]</scope>
    <source>
        <strain evidence="2 3">CGMCC 1.10115</strain>
    </source>
</reference>
<evidence type="ECO:0000313" key="3">
    <source>
        <dbReference type="Proteomes" id="UP000318667"/>
    </source>
</evidence>
<feature type="domain" description="NERD" evidence="1">
    <location>
        <begin position="41"/>
        <end position="158"/>
    </location>
</feature>
<proteinExistence type="predicted"/>
<keyword evidence="3" id="KW-1185">Reference proteome</keyword>
<dbReference type="AlphaFoldDB" id="A0A562K2X0"/>
<organism evidence="2 3">
    <name type="scientific">Cytobacillus oceanisediminis</name>
    <dbReference type="NCBI Taxonomy" id="665099"/>
    <lineage>
        <taxon>Bacteria</taxon>
        <taxon>Bacillati</taxon>
        <taxon>Bacillota</taxon>
        <taxon>Bacilli</taxon>
        <taxon>Bacillales</taxon>
        <taxon>Bacillaceae</taxon>
        <taxon>Cytobacillus</taxon>
    </lineage>
</organism>
<dbReference type="RefSeq" id="WP_158638741.1">
    <property type="nucleotide sequence ID" value="NZ_CBCSDC010000010.1"/>
</dbReference>
<dbReference type="OrthoDB" id="569879at2"/>
<evidence type="ECO:0000313" key="2">
    <source>
        <dbReference type="EMBL" id="TWH89768.1"/>
    </source>
</evidence>
<dbReference type="InterPro" id="IPR011528">
    <property type="entry name" value="NERD"/>
</dbReference>
<evidence type="ECO:0000259" key="1">
    <source>
        <dbReference type="PROSITE" id="PS50965"/>
    </source>
</evidence>
<name>A0A562K2X0_9BACI</name>
<comment type="caution">
    <text evidence="2">The sequence shown here is derived from an EMBL/GenBank/DDBJ whole genome shotgun (WGS) entry which is preliminary data.</text>
</comment>
<dbReference type="EMBL" id="VLKI01000002">
    <property type="protein sequence ID" value="TWH89768.1"/>
    <property type="molecule type" value="Genomic_DNA"/>
</dbReference>
<dbReference type="PROSITE" id="PS50965">
    <property type="entry name" value="NERD"/>
    <property type="match status" value="1"/>
</dbReference>
<dbReference type="Pfam" id="PF08378">
    <property type="entry name" value="NERD"/>
    <property type="match status" value="1"/>
</dbReference>
<gene>
    <name evidence="2" type="ORF">IQ19_01016</name>
</gene>
<dbReference type="Proteomes" id="UP000318667">
    <property type="component" value="Unassembled WGS sequence"/>
</dbReference>
<dbReference type="GeneID" id="65402272"/>